<keyword evidence="6" id="KW-0832">Ubl conjugation</keyword>
<feature type="domain" description="Bromo" evidence="17">
    <location>
        <begin position="1396"/>
        <end position="1466"/>
    </location>
</feature>
<feature type="compositionally biased region" description="Pro residues" evidence="16">
    <location>
        <begin position="268"/>
        <end position="278"/>
    </location>
</feature>
<feature type="domain" description="Helicase ATP-binding" evidence="18">
    <location>
        <begin position="687"/>
        <end position="852"/>
    </location>
</feature>
<evidence type="ECO:0000256" key="6">
    <source>
        <dbReference type="ARBA" id="ARBA00022843"/>
    </source>
</evidence>
<dbReference type="FunFam" id="3.40.5.120:FF:000001">
    <property type="entry name" value="probable global transcription activator SNF2L2 isoform X1"/>
    <property type="match status" value="1"/>
</dbReference>
<name>A0A8C0F4J7_BUBBB</name>
<dbReference type="CDD" id="cd18063">
    <property type="entry name" value="DEXHc_SMARCA2"/>
    <property type="match status" value="1"/>
</dbReference>
<feature type="domain" description="Helicase C-terminal" evidence="19">
    <location>
        <begin position="1005"/>
        <end position="1167"/>
    </location>
</feature>
<dbReference type="FunFam" id="3.40.50.300:FF:000116">
    <property type="entry name" value="probable global transcription activator SNF2L2 isoform X1"/>
    <property type="match status" value="1"/>
</dbReference>
<dbReference type="InterPro" id="IPR027417">
    <property type="entry name" value="P-loop_NTPase"/>
</dbReference>
<dbReference type="PRINTS" id="PR00503">
    <property type="entry name" value="BROMODOMAIN"/>
</dbReference>
<dbReference type="InterPro" id="IPR000330">
    <property type="entry name" value="SNF2_N"/>
</dbReference>
<dbReference type="SMART" id="SM00592">
    <property type="entry name" value="BRK"/>
    <property type="match status" value="1"/>
</dbReference>
<keyword evidence="5" id="KW-0378">Hydrolase</keyword>
<dbReference type="SMART" id="SM00487">
    <property type="entry name" value="DEXDc"/>
    <property type="match status" value="1"/>
</dbReference>
<dbReference type="SUPFAM" id="SSF160481">
    <property type="entry name" value="BRK domain-like"/>
    <property type="match status" value="1"/>
</dbReference>
<dbReference type="PROSITE" id="PS50014">
    <property type="entry name" value="BROMODOMAIN_2"/>
    <property type="match status" value="1"/>
</dbReference>
<dbReference type="Gene3D" id="3.40.50.10810">
    <property type="entry name" value="Tandem AAA-ATPase domain"/>
    <property type="match status" value="1"/>
</dbReference>
<dbReference type="InterPro" id="IPR029295">
    <property type="entry name" value="SnAC"/>
</dbReference>
<keyword evidence="10 15" id="KW-0103">Bromodomain</keyword>
<comment type="similarity">
    <text evidence="2">Belongs to the SNF2/RAD54 helicase family.</text>
</comment>
<dbReference type="Pfam" id="PF07533">
    <property type="entry name" value="BRK"/>
    <property type="match status" value="1"/>
</dbReference>
<dbReference type="InterPro" id="IPR049730">
    <property type="entry name" value="SNF2/RAD54-like_C"/>
</dbReference>
<dbReference type="PROSITE" id="PS51204">
    <property type="entry name" value="HSA"/>
    <property type="match status" value="1"/>
</dbReference>
<dbReference type="GO" id="GO:0006355">
    <property type="term" value="P:regulation of DNA-templated transcription"/>
    <property type="evidence" value="ECO:0007669"/>
    <property type="project" value="InterPro"/>
</dbReference>
<evidence type="ECO:0000256" key="12">
    <source>
        <dbReference type="ARBA" id="ARBA00023163"/>
    </source>
</evidence>
<dbReference type="InterPro" id="IPR006576">
    <property type="entry name" value="BRK_domain"/>
</dbReference>
<dbReference type="GO" id="GO:0007399">
    <property type="term" value="P:nervous system development"/>
    <property type="evidence" value="ECO:0007669"/>
    <property type="project" value="UniProtKB-KW"/>
</dbReference>
<dbReference type="SUPFAM" id="SSF52540">
    <property type="entry name" value="P-loop containing nucleoside triphosphate hydrolases"/>
    <property type="match status" value="2"/>
</dbReference>
<evidence type="ECO:0000256" key="9">
    <source>
        <dbReference type="ARBA" id="ARBA00023015"/>
    </source>
</evidence>
<evidence type="ECO:0000259" key="18">
    <source>
        <dbReference type="PROSITE" id="PS51192"/>
    </source>
</evidence>
<protein>
    <submittedName>
        <fullName evidence="22">SWI/SNF related, matrix associated, actin dependent regulator of chromatin, subfamily a, member 2</fullName>
    </submittedName>
</protein>
<feature type="region of interest" description="Disordered" evidence="16">
    <location>
        <begin position="1336"/>
        <end position="1378"/>
    </location>
</feature>
<dbReference type="SMART" id="SM00573">
    <property type="entry name" value="HSA"/>
    <property type="match status" value="1"/>
</dbReference>
<dbReference type="Pfam" id="PF08880">
    <property type="entry name" value="QLQ"/>
    <property type="match status" value="1"/>
</dbReference>
<dbReference type="InterPro" id="IPR014978">
    <property type="entry name" value="Gln-Leu-Gln_QLQ"/>
</dbReference>
<dbReference type="SMART" id="SM01314">
    <property type="entry name" value="SnAC"/>
    <property type="match status" value="1"/>
</dbReference>
<evidence type="ECO:0000256" key="14">
    <source>
        <dbReference type="ARBA" id="ARBA00048778"/>
    </source>
</evidence>
<feature type="region of interest" description="Disordered" evidence="16">
    <location>
        <begin position="514"/>
        <end position="554"/>
    </location>
</feature>
<dbReference type="GO" id="GO:0005654">
    <property type="term" value="C:nucleoplasm"/>
    <property type="evidence" value="ECO:0007669"/>
    <property type="project" value="UniProtKB-ARBA"/>
</dbReference>
<dbReference type="SMART" id="SM00951">
    <property type="entry name" value="QLQ"/>
    <property type="match status" value="1"/>
</dbReference>
<dbReference type="Ensembl" id="ENSBOBT00000014167.1">
    <property type="protein sequence ID" value="ENSBOBP00000013840.1"/>
    <property type="gene ID" value="ENSBOBG00000002614.1"/>
</dbReference>
<dbReference type="Pfam" id="PF07529">
    <property type="entry name" value="HSA"/>
    <property type="match status" value="1"/>
</dbReference>
<feature type="region of interest" description="Disordered" evidence="16">
    <location>
        <begin position="62"/>
        <end position="143"/>
    </location>
</feature>
<dbReference type="Pfam" id="PF00176">
    <property type="entry name" value="SNF2-rel_dom"/>
    <property type="match status" value="1"/>
</dbReference>
<dbReference type="GO" id="GO:0016787">
    <property type="term" value="F:hydrolase activity"/>
    <property type="evidence" value="ECO:0007669"/>
    <property type="project" value="UniProtKB-KW"/>
</dbReference>
<evidence type="ECO:0000259" key="21">
    <source>
        <dbReference type="PROSITE" id="PS51666"/>
    </source>
</evidence>
<evidence type="ECO:0000256" key="5">
    <source>
        <dbReference type="ARBA" id="ARBA00022801"/>
    </source>
</evidence>
<dbReference type="Gene3D" id="3.40.5.120">
    <property type="match status" value="1"/>
</dbReference>
<evidence type="ECO:0000256" key="1">
    <source>
        <dbReference type="ARBA" id="ARBA00004123"/>
    </source>
</evidence>
<keyword evidence="3" id="KW-1017">Isopeptide bond</keyword>
<evidence type="ECO:0000256" key="8">
    <source>
        <dbReference type="ARBA" id="ARBA00022990"/>
    </source>
</evidence>
<feature type="compositionally biased region" description="Pro residues" evidence="16">
    <location>
        <begin position="244"/>
        <end position="255"/>
    </location>
</feature>
<evidence type="ECO:0000256" key="3">
    <source>
        <dbReference type="ARBA" id="ARBA00022499"/>
    </source>
</evidence>
<evidence type="ECO:0000256" key="2">
    <source>
        <dbReference type="ARBA" id="ARBA00007025"/>
    </source>
</evidence>
<evidence type="ECO:0000313" key="23">
    <source>
        <dbReference type="Proteomes" id="UP000694567"/>
    </source>
</evidence>
<dbReference type="FunFam" id="3.40.50.10810:FF:000008">
    <property type="entry name" value="Chromatin structure-remodeling complex subunit snf21"/>
    <property type="match status" value="1"/>
</dbReference>
<dbReference type="InterPro" id="IPR001650">
    <property type="entry name" value="Helicase_C-like"/>
</dbReference>
<dbReference type="GO" id="GO:0006338">
    <property type="term" value="P:chromatin remodeling"/>
    <property type="evidence" value="ECO:0007669"/>
    <property type="project" value="UniProtKB-ARBA"/>
</dbReference>
<keyword evidence="13" id="KW-0539">Nucleus</keyword>
<dbReference type="Pfam" id="PF00439">
    <property type="entry name" value="Bromodomain"/>
    <property type="match status" value="1"/>
</dbReference>
<organism evidence="22 23">
    <name type="scientific">Bubo bubo</name>
    <name type="common">Eurasian eagle-owl</name>
    <name type="synonym">Strix bubo</name>
    <dbReference type="NCBI Taxonomy" id="30461"/>
    <lineage>
        <taxon>Eukaryota</taxon>
        <taxon>Metazoa</taxon>
        <taxon>Chordata</taxon>
        <taxon>Craniata</taxon>
        <taxon>Vertebrata</taxon>
        <taxon>Euteleostomi</taxon>
        <taxon>Archelosauria</taxon>
        <taxon>Archosauria</taxon>
        <taxon>Dinosauria</taxon>
        <taxon>Saurischia</taxon>
        <taxon>Theropoda</taxon>
        <taxon>Coelurosauria</taxon>
        <taxon>Aves</taxon>
        <taxon>Neognathae</taxon>
        <taxon>Neoaves</taxon>
        <taxon>Telluraves</taxon>
        <taxon>Strigiformes</taxon>
        <taxon>Strigidae</taxon>
        <taxon>Bubo</taxon>
    </lineage>
</organism>
<dbReference type="Pfam" id="PF00271">
    <property type="entry name" value="Helicase_C"/>
    <property type="match status" value="1"/>
</dbReference>
<feature type="domain" description="HSA" evidence="20">
    <location>
        <begin position="399"/>
        <end position="471"/>
    </location>
</feature>
<dbReference type="InterPro" id="IPR001487">
    <property type="entry name" value="Bromodomain"/>
</dbReference>
<feature type="compositionally biased region" description="Pro residues" evidence="16">
    <location>
        <begin position="110"/>
        <end position="125"/>
    </location>
</feature>
<dbReference type="SMART" id="SM00297">
    <property type="entry name" value="BROMO"/>
    <property type="match status" value="1"/>
</dbReference>
<keyword evidence="8" id="KW-0007">Acetylation</keyword>
<evidence type="ECO:0000256" key="4">
    <source>
        <dbReference type="ARBA" id="ARBA00022553"/>
    </source>
</evidence>
<keyword evidence="7" id="KW-0524">Neurogenesis</keyword>
<dbReference type="PROSITE" id="PS51192">
    <property type="entry name" value="HELICASE_ATP_BIND_1"/>
    <property type="match status" value="1"/>
</dbReference>
<keyword evidence="12" id="KW-0804">Transcription</keyword>
<evidence type="ECO:0000259" key="19">
    <source>
        <dbReference type="PROSITE" id="PS51194"/>
    </source>
</evidence>
<dbReference type="FunFam" id="1.20.920.10:FF:000004">
    <property type="entry name" value="probable global transcription activator SNF2L2 isoform X1"/>
    <property type="match status" value="1"/>
</dbReference>
<dbReference type="Gene3D" id="3.40.50.300">
    <property type="entry name" value="P-loop containing nucleotide triphosphate hydrolases"/>
    <property type="match status" value="1"/>
</dbReference>
<feature type="compositionally biased region" description="Basic and acidic residues" evidence="16">
    <location>
        <begin position="1347"/>
        <end position="1358"/>
    </location>
</feature>
<dbReference type="InterPro" id="IPR014001">
    <property type="entry name" value="Helicase_ATP-bd"/>
</dbReference>
<feature type="region of interest" description="Disordered" evidence="16">
    <location>
        <begin position="238"/>
        <end position="281"/>
    </location>
</feature>
<evidence type="ECO:0000259" key="20">
    <source>
        <dbReference type="PROSITE" id="PS51204"/>
    </source>
</evidence>
<dbReference type="FunFam" id="1.20.5.170:FF:000089">
    <property type="entry name" value="Putative global transcription activator SNF2L2"/>
    <property type="match status" value="1"/>
</dbReference>
<feature type="compositionally biased region" description="Pro residues" evidence="16">
    <location>
        <begin position="68"/>
        <end position="78"/>
    </location>
</feature>
<reference evidence="22" key="1">
    <citation type="submission" date="2025-08" db="UniProtKB">
        <authorList>
            <consortium name="Ensembl"/>
        </authorList>
    </citation>
    <scope>IDENTIFICATION</scope>
</reference>
<comment type="catalytic activity">
    <reaction evidence="14">
        <text>ATP + H2O = ADP + phosphate + H(+)</text>
        <dbReference type="Rhea" id="RHEA:13065"/>
        <dbReference type="ChEBI" id="CHEBI:15377"/>
        <dbReference type="ChEBI" id="CHEBI:15378"/>
        <dbReference type="ChEBI" id="CHEBI:30616"/>
        <dbReference type="ChEBI" id="CHEBI:43474"/>
        <dbReference type="ChEBI" id="CHEBI:456216"/>
    </reaction>
    <physiologicalReaction direction="left-to-right" evidence="14">
        <dbReference type="Rhea" id="RHEA:13066"/>
    </physiologicalReaction>
</comment>
<evidence type="ECO:0000256" key="13">
    <source>
        <dbReference type="ARBA" id="ARBA00023242"/>
    </source>
</evidence>
<dbReference type="Proteomes" id="UP000694567">
    <property type="component" value="Unplaced"/>
</dbReference>
<dbReference type="SUPFAM" id="SSF47370">
    <property type="entry name" value="Bromodomain"/>
    <property type="match status" value="1"/>
</dbReference>
<dbReference type="InterPro" id="IPR036427">
    <property type="entry name" value="Bromodomain-like_sf"/>
</dbReference>
<keyword evidence="23" id="KW-1185">Reference proteome</keyword>
<dbReference type="InterPro" id="IPR037259">
    <property type="entry name" value="BRK_sf"/>
</dbReference>
<evidence type="ECO:0000256" key="11">
    <source>
        <dbReference type="ARBA" id="ARBA00023159"/>
    </source>
</evidence>
<evidence type="ECO:0000256" key="16">
    <source>
        <dbReference type="SAM" id="MobiDB-lite"/>
    </source>
</evidence>
<evidence type="ECO:0000256" key="10">
    <source>
        <dbReference type="ARBA" id="ARBA00023117"/>
    </source>
</evidence>
<evidence type="ECO:0000256" key="15">
    <source>
        <dbReference type="PROSITE-ProRule" id="PRU00035"/>
    </source>
</evidence>
<dbReference type="InterPro" id="IPR014012">
    <property type="entry name" value="HSA_dom"/>
</dbReference>
<dbReference type="GO" id="GO:0016514">
    <property type="term" value="C:SWI/SNF complex"/>
    <property type="evidence" value="ECO:0007669"/>
    <property type="project" value="UniProtKB-ARBA"/>
</dbReference>
<dbReference type="InterPro" id="IPR018359">
    <property type="entry name" value="Bromodomain_CS"/>
</dbReference>
<comment type="subcellular location">
    <subcellularLocation>
        <location evidence="1">Nucleus</location>
    </subcellularLocation>
</comment>
<dbReference type="GO" id="GO:0005524">
    <property type="term" value="F:ATP binding"/>
    <property type="evidence" value="ECO:0007669"/>
    <property type="project" value="InterPro"/>
</dbReference>
<dbReference type="CDD" id="cd18793">
    <property type="entry name" value="SF2_C_SNF"/>
    <property type="match status" value="1"/>
</dbReference>
<dbReference type="Gene3D" id="1.20.5.170">
    <property type="match status" value="1"/>
</dbReference>
<evidence type="ECO:0000259" key="17">
    <source>
        <dbReference type="PROSITE" id="PS50014"/>
    </source>
</evidence>
<dbReference type="GO" id="GO:0042393">
    <property type="term" value="F:histone binding"/>
    <property type="evidence" value="ECO:0007669"/>
    <property type="project" value="InterPro"/>
</dbReference>
<dbReference type="PROSITE" id="PS51194">
    <property type="entry name" value="HELICASE_CTER"/>
    <property type="match status" value="1"/>
</dbReference>
<dbReference type="Pfam" id="PF14619">
    <property type="entry name" value="SnAC"/>
    <property type="match status" value="1"/>
</dbReference>
<dbReference type="PANTHER" id="PTHR10799">
    <property type="entry name" value="SNF2/RAD54 HELICASE FAMILY"/>
    <property type="match status" value="1"/>
</dbReference>
<dbReference type="SMART" id="SM00490">
    <property type="entry name" value="HELICc"/>
    <property type="match status" value="1"/>
</dbReference>
<feature type="compositionally biased region" description="Low complexity" evidence="16">
    <location>
        <begin position="256"/>
        <end position="267"/>
    </location>
</feature>
<evidence type="ECO:0000256" key="7">
    <source>
        <dbReference type="ARBA" id="ARBA00022902"/>
    </source>
</evidence>
<evidence type="ECO:0000313" key="22">
    <source>
        <dbReference type="Ensembl" id="ENSBOBP00000013840.1"/>
    </source>
</evidence>
<keyword evidence="9" id="KW-0805">Transcription regulation</keyword>
<dbReference type="Gene3D" id="1.20.920.10">
    <property type="entry name" value="Bromodomain-like"/>
    <property type="match status" value="1"/>
</dbReference>
<keyword evidence="4" id="KW-0597">Phosphoprotein</keyword>
<keyword evidence="11" id="KW-0010">Activator</keyword>
<accession>A0A8C0F4J7</accession>
<reference evidence="22" key="2">
    <citation type="submission" date="2025-09" db="UniProtKB">
        <authorList>
            <consortium name="Ensembl"/>
        </authorList>
    </citation>
    <scope>IDENTIFICATION</scope>
</reference>
<sequence>MLLFPFFHIQSPSVFIMEPFPVCCMPSAHSVFSSLSEEGTWPYFSIDGLHEKGMVEDVHCGSMKSMRPPHPGMGPPQSPMDQHSQGYMSPHPSPLGAPEHVSSPMSGGGPTPPQMTPSQPGPIIPGDPQVMNQPNRGPSPFSPVQLHQLRAQILAYKMLARGQPLPENLQLAVQGKRTLPGIQQQQPPMSFLSQITGIGLHTMSGAAAGPGPAPGMPGHTAALTSKTWTEAPDMSVSNAQQKLPAPPPSGRPSPAPAAAQPAAAMPGPSVPQPPPGQPSPIVQLQQKQNRISPIQKPQGLDPVEILQEREYRLQARIAHRIQELENLPGSLPPDLRTKATVELKALRLLNFQRQLRQEVVACMRRDTTLETALNSKAYKRSKRQTLREARMTEKLEKQQKIEQERKRRQKHQEYLNSILQHAKDFKEYHRSVAGKIQKLSKAVATWHANTEREQKKETERIEKERMRRLMAEDEEGYRKLIDQKKDRRLAYLLQQTDEYVANLTNLVWEHKQAQAAKEKKKRRRRKKAEENAEGMASGLGPDGEPIDESSQMSDLPVKVTHTETGKVLLGPEAPKASQLDAWLEMNPGYEVAPRSDSEDESGSEYEEEVSVVKKPICFGVFTLVLFIPSRTAKQDVDDEYSMQYSARGSQSYYTVAHAITERVEKQSSLLINGTLKHYQLQGLEWMVSLYNNNLNGILADEMGLGKTIQTIALITYLMEHKRLNGPYLIIVPLSTLSNWTYEFDKWAPSVVKISYKGTPAMRRSLVPQLRSGKFNVLLTTYEYIIKDKHILAKIRWKYMIVDEGHRMKNHHCKLTQVLNTHYVAPRRILLTGTPLQNKLPELWALLNFLLPTIFKSCSTFEQWFNAPFAMTGERVDLNEEETILIIRRLHKVLRPFLLRRLKKEVESQLPEKVEYVIKCDMSALQKILYRHMQAKGILLTDGSEKDKKGKGGAKTLMNTIMQLRKICNHPYMFQHIEESFAEHLGYSNGVINGAELYRASGKFELLDRILPKLRATNHRVLLFCQMTSLMTIMEDYFAFRNFLYLRLDGTTKSEDRAALLKKFNEPGSQYFIFLLSTRAGGLGLNLQAADTVIIFDSDWNPHQDLQAQDRAHRIGQQNEVRVLRLCTVNSVEEKILAAAKYKLNVDQKVIQAGMFDQKSSSHERRAFLQAILEHEEENEVMHCNLNPFRPFIILEEDEVPDDETLNQMIARREEEFDLFMRMDMDRRREDARNPKRKPRLMEEDELPSWIIKDDAEVERLTCEEEEEKIFGRGSRQRRDVDYSDALTEKQWLRVNCMTGKHTQSSTSSIEIRNLNGSNFSLLAIEDGNLEEMEEEVRLKKRKRRRNVDKDSGKEDGEKAKKRRGRPPAEKLSPNPPKLTKQMNAIIDTVINYKDSSGRQLSEVFIQLPSRKELPEYYELIRKPVDFKKIKERIRNHKYRSLGDLEKDVMLLCHNAQTFNLEGSQVSVSVLRDSNNKSQLSIRSLEGKISSQTNVSHMNMLSAVNSAQDTATRLQNPEDR</sequence>
<dbReference type="PROSITE" id="PS51666">
    <property type="entry name" value="QLQ"/>
    <property type="match status" value="1"/>
</dbReference>
<dbReference type="InterPro" id="IPR038718">
    <property type="entry name" value="SNF2-like_sf"/>
</dbReference>
<dbReference type="PROSITE" id="PS00633">
    <property type="entry name" value="BROMODOMAIN_1"/>
    <property type="match status" value="1"/>
</dbReference>
<proteinExistence type="inferred from homology"/>
<feature type="domain" description="QLQ" evidence="21">
    <location>
        <begin position="140"/>
        <end position="175"/>
    </location>
</feature>